<feature type="transmembrane region" description="Helical" evidence="7">
    <location>
        <begin position="31"/>
        <end position="52"/>
    </location>
</feature>
<keyword evidence="5 6" id="KW-0472">Membrane</keyword>
<evidence type="ECO:0000256" key="3">
    <source>
        <dbReference type="ARBA" id="ARBA00022692"/>
    </source>
</evidence>
<evidence type="ECO:0000256" key="4">
    <source>
        <dbReference type="ARBA" id="ARBA00022989"/>
    </source>
</evidence>
<dbReference type="PANTHER" id="PTHR10926">
    <property type="entry name" value="CELL CYCLE CONTROL PROTEIN 50"/>
    <property type="match status" value="1"/>
</dbReference>
<dbReference type="InterPro" id="IPR005045">
    <property type="entry name" value="CDC50/LEM3_fam"/>
</dbReference>
<organism evidence="8 9">
    <name type="scientific">Tritrichomonas musculus</name>
    <dbReference type="NCBI Taxonomy" id="1915356"/>
    <lineage>
        <taxon>Eukaryota</taxon>
        <taxon>Metamonada</taxon>
        <taxon>Parabasalia</taxon>
        <taxon>Tritrichomonadida</taxon>
        <taxon>Tritrichomonadidae</taxon>
        <taxon>Tritrichomonas</taxon>
    </lineage>
</organism>
<comment type="subcellular location">
    <subcellularLocation>
        <location evidence="1">Membrane</location>
        <topology evidence="1">Multi-pass membrane protein</topology>
    </subcellularLocation>
</comment>
<feature type="transmembrane region" description="Helical" evidence="7">
    <location>
        <begin position="272"/>
        <end position="295"/>
    </location>
</feature>
<protein>
    <submittedName>
        <fullName evidence="8">Uncharacterized protein</fullName>
    </submittedName>
</protein>
<evidence type="ECO:0000256" key="7">
    <source>
        <dbReference type="SAM" id="Phobius"/>
    </source>
</evidence>
<dbReference type="PIRSF" id="PIRSF015840">
    <property type="entry name" value="DUF284_TM_euk"/>
    <property type="match status" value="1"/>
</dbReference>
<proteinExistence type="inferred from homology"/>
<comment type="caution">
    <text evidence="8">The sequence shown here is derived from an EMBL/GenBank/DDBJ whole genome shotgun (WGS) entry which is preliminary data.</text>
</comment>
<name>A0ABR2L923_9EUKA</name>
<keyword evidence="9" id="KW-1185">Reference proteome</keyword>
<dbReference type="EMBL" id="JAPFFF010000001">
    <property type="protein sequence ID" value="KAK8899506.1"/>
    <property type="molecule type" value="Genomic_DNA"/>
</dbReference>
<reference evidence="8 9" key="1">
    <citation type="submission" date="2024-04" db="EMBL/GenBank/DDBJ databases">
        <title>Tritrichomonas musculus Genome.</title>
        <authorList>
            <person name="Alves-Ferreira E."/>
            <person name="Grigg M."/>
            <person name="Lorenzi H."/>
            <person name="Galac M."/>
        </authorList>
    </citation>
    <scope>NUCLEOTIDE SEQUENCE [LARGE SCALE GENOMIC DNA]</scope>
    <source>
        <strain evidence="8 9">EAF2021</strain>
    </source>
</reference>
<evidence type="ECO:0000313" key="8">
    <source>
        <dbReference type="EMBL" id="KAK8899506.1"/>
    </source>
</evidence>
<evidence type="ECO:0000256" key="6">
    <source>
        <dbReference type="PIRNR" id="PIRNR015840"/>
    </source>
</evidence>
<keyword evidence="4 7" id="KW-1133">Transmembrane helix</keyword>
<sequence>MFENGNQELHPPSLFLSQNLHSQRFEITNSLFIVVFNILSLVFAVIGIFLLFSHDKSTEYTLEYGTACGKKPVCTVQLNITEDISHPVALMYEIKGLYQNHLLSMRSRNDEQLLGHYVRFEQMSMCTPYRSINDDPSPNKWILPCGLEGQMFFNDTFEIHGLNPLNGPDFPITGIAPHDLNTMYQTGEKWLESKEEYLSDHLNLRFAAWMDTAAFSSFRRIYGITSETGSLKKQTLEIVIQNNYDVSLFNGTKSIVLAEKDSYPPSTRSLGIFYIVVSCLMLISTSALVIINRILPRPLEYN</sequence>
<dbReference type="Proteomes" id="UP001470230">
    <property type="component" value="Unassembled WGS sequence"/>
</dbReference>
<accession>A0ABR2L923</accession>
<evidence type="ECO:0000256" key="5">
    <source>
        <dbReference type="ARBA" id="ARBA00023136"/>
    </source>
</evidence>
<dbReference type="PANTHER" id="PTHR10926:SF0">
    <property type="entry name" value="CDC50, ISOFORM A"/>
    <property type="match status" value="1"/>
</dbReference>
<comment type="similarity">
    <text evidence="2 6">Belongs to the CDC50/LEM3 family.</text>
</comment>
<keyword evidence="3 7" id="KW-0812">Transmembrane</keyword>
<gene>
    <name evidence="8" type="ORF">M9Y10_001822</name>
</gene>
<evidence type="ECO:0000256" key="2">
    <source>
        <dbReference type="ARBA" id="ARBA00009457"/>
    </source>
</evidence>
<dbReference type="Pfam" id="PF03381">
    <property type="entry name" value="CDC50"/>
    <property type="match status" value="1"/>
</dbReference>
<evidence type="ECO:0000256" key="1">
    <source>
        <dbReference type="ARBA" id="ARBA00004141"/>
    </source>
</evidence>
<evidence type="ECO:0000313" key="9">
    <source>
        <dbReference type="Proteomes" id="UP001470230"/>
    </source>
</evidence>